<comment type="function">
    <text evidence="10">Accessory subunit of the mitochondrial membrane respiratory chain NADH dehydrogenase (Complex I), that is believed not to be involved in catalysis. Complex I functions in the transfer of electrons from NADH to the respiratory chain. The immediate electron acceptor for the enzyme is believed to be ubiquinone.</text>
</comment>
<evidence type="ECO:0000256" key="8">
    <source>
        <dbReference type="ARBA" id="ARBA00023128"/>
    </source>
</evidence>
<dbReference type="Pfam" id="PF04800">
    <property type="entry name" value="NDUS4"/>
    <property type="match status" value="2"/>
</dbReference>
<reference evidence="11" key="2">
    <citation type="submission" date="2017-10" db="EMBL/GenBank/DDBJ databases">
        <title>Ladona fulva Genome sequencing and assembly.</title>
        <authorList>
            <person name="Murali S."/>
            <person name="Richards S."/>
            <person name="Bandaranaike D."/>
            <person name="Bellair M."/>
            <person name="Blankenburg K."/>
            <person name="Chao H."/>
            <person name="Dinh H."/>
            <person name="Doddapaneni H."/>
            <person name="Dugan-Rocha S."/>
            <person name="Elkadiri S."/>
            <person name="Gnanaolivu R."/>
            <person name="Hernandez B."/>
            <person name="Skinner E."/>
            <person name="Javaid M."/>
            <person name="Lee S."/>
            <person name="Li M."/>
            <person name="Ming W."/>
            <person name="Munidasa M."/>
            <person name="Muniz J."/>
            <person name="Nguyen L."/>
            <person name="Hughes D."/>
            <person name="Osuji N."/>
            <person name="Pu L.-L."/>
            <person name="Puazo M."/>
            <person name="Qu C."/>
            <person name="Quiroz J."/>
            <person name="Raj R."/>
            <person name="Weissenberger G."/>
            <person name="Xin Y."/>
            <person name="Zou X."/>
            <person name="Han Y."/>
            <person name="Worley K."/>
            <person name="Muzny D."/>
            <person name="Gibbs R."/>
        </authorList>
    </citation>
    <scope>NUCLEOTIDE SEQUENCE</scope>
    <source>
        <strain evidence="11">Sampled in the wild</strain>
    </source>
</reference>
<dbReference type="InterPro" id="IPR006885">
    <property type="entry name" value="NADH_UbQ_FeS_4_mit-like"/>
</dbReference>
<dbReference type="EMBL" id="KZ308490">
    <property type="protein sequence ID" value="KAG8230497.1"/>
    <property type="molecule type" value="Genomic_DNA"/>
</dbReference>
<evidence type="ECO:0000256" key="4">
    <source>
        <dbReference type="ARBA" id="ARBA00022660"/>
    </source>
</evidence>
<evidence type="ECO:0000256" key="5">
    <source>
        <dbReference type="ARBA" id="ARBA00022792"/>
    </source>
</evidence>
<keyword evidence="3 10" id="KW-0813">Transport</keyword>
<evidence type="ECO:0000256" key="9">
    <source>
        <dbReference type="ARBA" id="ARBA00023136"/>
    </source>
</evidence>
<evidence type="ECO:0000256" key="3">
    <source>
        <dbReference type="ARBA" id="ARBA00022448"/>
    </source>
</evidence>
<protein>
    <recommendedName>
        <fullName evidence="2 10">NADH dehydrogenase [ubiquinone] iron-sulfur protein 4, mitochondrial</fullName>
    </recommendedName>
</protein>
<evidence type="ECO:0000256" key="10">
    <source>
        <dbReference type="RuleBase" id="RU367010"/>
    </source>
</evidence>
<evidence type="ECO:0000313" key="12">
    <source>
        <dbReference type="Proteomes" id="UP000792457"/>
    </source>
</evidence>
<keyword evidence="4 10" id="KW-0679">Respiratory chain</keyword>
<comment type="similarity">
    <text evidence="1 10">Belongs to the complex I NDUFS4 subunit family.</text>
</comment>
<evidence type="ECO:0000313" key="11">
    <source>
        <dbReference type="EMBL" id="KAG8230497.1"/>
    </source>
</evidence>
<dbReference type="PANTHER" id="PTHR12219:SF8">
    <property type="entry name" value="NADH DEHYDROGENASE [UBIQUINONE] IRON-SULFUR PROTEIN 4, MITOCHONDRIAL"/>
    <property type="match status" value="1"/>
</dbReference>
<comment type="caution">
    <text evidence="11">The sequence shown here is derived from an EMBL/GenBank/DDBJ whole genome shotgun (WGS) entry which is preliminary data.</text>
</comment>
<keyword evidence="12" id="KW-1185">Reference proteome</keyword>
<dbReference type="Gene3D" id="3.30.160.190">
    <property type="entry name" value="atu1810 like domain"/>
    <property type="match status" value="2"/>
</dbReference>
<keyword evidence="8 10" id="KW-0496">Mitochondrion</keyword>
<dbReference type="GO" id="GO:0022900">
    <property type="term" value="P:electron transport chain"/>
    <property type="evidence" value="ECO:0007669"/>
    <property type="project" value="InterPro"/>
</dbReference>
<organism evidence="11 12">
    <name type="scientific">Ladona fulva</name>
    <name type="common">Scarce chaser dragonfly</name>
    <name type="synonym">Libellula fulva</name>
    <dbReference type="NCBI Taxonomy" id="123851"/>
    <lineage>
        <taxon>Eukaryota</taxon>
        <taxon>Metazoa</taxon>
        <taxon>Ecdysozoa</taxon>
        <taxon>Arthropoda</taxon>
        <taxon>Hexapoda</taxon>
        <taxon>Insecta</taxon>
        <taxon>Pterygota</taxon>
        <taxon>Palaeoptera</taxon>
        <taxon>Odonata</taxon>
        <taxon>Epiprocta</taxon>
        <taxon>Anisoptera</taxon>
        <taxon>Libelluloidea</taxon>
        <taxon>Libellulidae</taxon>
        <taxon>Ladona</taxon>
    </lineage>
</organism>
<keyword evidence="9 10" id="KW-0472">Membrane</keyword>
<name>A0A8K0P2D1_LADFU</name>
<dbReference type="GO" id="GO:0005743">
    <property type="term" value="C:mitochondrial inner membrane"/>
    <property type="evidence" value="ECO:0007669"/>
    <property type="project" value="UniProtKB-SubCell"/>
</dbReference>
<proteinExistence type="inferred from homology"/>
<dbReference type="Proteomes" id="UP000792457">
    <property type="component" value="Unassembled WGS sequence"/>
</dbReference>
<evidence type="ECO:0000256" key="6">
    <source>
        <dbReference type="ARBA" id="ARBA00022946"/>
    </source>
</evidence>
<reference evidence="11" key="1">
    <citation type="submission" date="2013-04" db="EMBL/GenBank/DDBJ databases">
        <authorList>
            <person name="Qu J."/>
            <person name="Murali S.C."/>
            <person name="Bandaranaike D."/>
            <person name="Bellair M."/>
            <person name="Blankenburg K."/>
            <person name="Chao H."/>
            <person name="Dinh H."/>
            <person name="Doddapaneni H."/>
            <person name="Downs B."/>
            <person name="Dugan-Rocha S."/>
            <person name="Elkadiri S."/>
            <person name="Gnanaolivu R.D."/>
            <person name="Hernandez B."/>
            <person name="Javaid M."/>
            <person name="Jayaseelan J.C."/>
            <person name="Lee S."/>
            <person name="Li M."/>
            <person name="Ming W."/>
            <person name="Munidasa M."/>
            <person name="Muniz J."/>
            <person name="Nguyen L."/>
            <person name="Ongeri F."/>
            <person name="Osuji N."/>
            <person name="Pu L.-L."/>
            <person name="Puazo M."/>
            <person name="Qu C."/>
            <person name="Quiroz J."/>
            <person name="Raj R."/>
            <person name="Weissenberger G."/>
            <person name="Xin Y."/>
            <person name="Zou X."/>
            <person name="Han Y."/>
            <person name="Richards S."/>
            <person name="Worley K."/>
            <person name="Muzny D."/>
            <person name="Gibbs R."/>
        </authorList>
    </citation>
    <scope>NUCLEOTIDE SEQUENCE</scope>
    <source>
        <strain evidence="11">Sampled in the wild</strain>
    </source>
</reference>
<evidence type="ECO:0000256" key="1">
    <source>
        <dbReference type="ARBA" id="ARBA00005882"/>
    </source>
</evidence>
<accession>A0A8K0P2D1</accession>
<keyword evidence="5 10" id="KW-0999">Mitochondrion inner membrane</keyword>
<gene>
    <name evidence="11" type="ORF">J437_LFUL013539</name>
</gene>
<keyword evidence="6 10" id="KW-0809">Transit peptide</keyword>
<dbReference type="InterPro" id="IPR038532">
    <property type="entry name" value="NDUFS4-like_sf"/>
</dbReference>
<evidence type="ECO:0000256" key="2">
    <source>
        <dbReference type="ARBA" id="ARBA00015796"/>
    </source>
</evidence>
<dbReference type="OrthoDB" id="3089at2759"/>
<dbReference type="AlphaFoldDB" id="A0A8K0P2D1"/>
<evidence type="ECO:0000256" key="7">
    <source>
        <dbReference type="ARBA" id="ARBA00022982"/>
    </source>
</evidence>
<comment type="subcellular location">
    <subcellularLocation>
        <location evidence="10">Mitochondrion inner membrane</location>
        <topology evidence="10">Peripheral membrane protein</topology>
        <orientation evidence="10">Matrix side</orientation>
    </subcellularLocation>
</comment>
<sequence length="210" mass="23955">MDTLEAFERSDEVDNIEALFSSSGVKLAQDPTKVKEAPIVDVKNTLITPEEASHAKRMEGYIVVDALPDIKELTGVPEEHIKNRLVRIYKPAKNAMQSGTDNTHNWEMEFETRERWENPLMGWTSSASYELGNPALLLSLIYIRKSNYAALSGDPLSNMKVGFANKEEAINFCEKNGWKWFVEETKPKPPRVKSYGINFSWNRRTRVSTK</sequence>
<keyword evidence="7 10" id="KW-0249">Electron transport</keyword>
<dbReference type="PANTHER" id="PTHR12219">
    <property type="entry name" value="NADH-UBIQUINONE OXIDOREDUCTASE"/>
    <property type="match status" value="1"/>
</dbReference>